<name>A0A8T0HTF0_CERPU</name>
<evidence type="ECO:0000313" key="3">
    <source>
        <dbReference type="Proteomes" id="UP000822688"/>
    </source>
</evidence>
<proteinExistence type="predicted"/>
<gene>
    <name evidence="2" type="ORF">KC19_VG230000</name>
</gene>
<sequence>MICAYDACPRFYSSYRCEYGPKDFSHIVKPILEELLPKPKRKFRPPDCVPEGNSLAPDQKEPKIHRGGNRLEDLS</sequence>
<keyword evidence="3" id="KW-1185">Reference proteome</keyword>
<feature type="compositionally biased region" description="Basic and acidic residues" evidence="1">
    <location>
        <begin position="58"/>
        <end position="75"/>
    </location>
</feature>
<evidence type="ECO:0000313" key="2">
    <source>
        <dbReference type="EMBL" id="KAG0574041.1"/>
    </source>
</evidence>
<dbReference type="AlphaFoldDB" id="A0A8T0HTF0"/>
<evidence type="ECO:0000256" key="1">
    <source>
        <dbReference type="SAM" id="MobiDB-lite"/>
    </source>
</evidence>
<dbReference type="EMBL" id="CM026426">
    <property type="protein sequence ID" value="KAG0574041.1"/>
    <property type="molecule type" value="Genomic_DNA"/>
</dbReference>
<reference evidence="2" key="1">
    <citation type="submission" date="2020-06" db="EMBL/GenBank/DDBJ databases">
        <title>WGS assembly of Ceratodon purpureus strain R40.</title>
        <authorList>
            <person name="Carey S.B."/>
            <person name="Jenkins J."/>
            <person name="Shu S."/>
            <person name="Lovell J.T."/>
            <person name="Sreedasyam A."/>
            <person name="Maumus F."/>
            <person name="Tiley G.P."/>
            <person name="Fernandez-Pozo N."/>
            <person name="Barry K."/>
            <person name="Chen C."/>
            <person name="Wang M."/>
            <person name="Lipzen A."/>
            <person name="Daum C."/>
            <person name="Saski C.A."/>
            <person name="Payton A.C."/>
            <person name="Mcbreen J.C."/>
            <person name="Conrad R.E."/>
            <person name="Kollar L.M."/>
            <person name="Olsson S."/>
            <person name="Huttunen S."/>
            <person name="Landis J.B."/>
            <person name="Wickett N.J."/>
            <person name="Johnson M.G."/>
            <person name="Rensing S.A."/>
            <person name="Grimwood J."/>
            <person name="Schmutz J."/>
            <person name="Mcdaniel S.F."/>
        </authorList>
    </citation>
    <scope>NUCLEOTIDE SEQUENCE</scope>
    <source>
        <strain evidence="2">R40</strain>
    </source>
</reference>
<feature type="region of interest" description="Disordered" evidence="1">
    <location>
        <begin position="40"/>
        <end position="75"/>
    </location>
</feature>
<accession>A0A8T0HTF0</accession>
<organism evidence="2 3">
    <name type="scientific">Ceratodon purpureus</name>
    <name type="common">Fire moss</name>
    <name type="synonym">Dicranum purpureum</name>
    <dbReference type="NCBI Taxonomy" id="3225"/>
    <lineage>
        <taxon>Eukaryota</taxon>
        <taxon>Viridiplantae</taxon>
        <taxon>Streptophyta</taxon>
        <taxon>Embryophyta</taxon>
        <taxon>Bryophyta</taxon>
        <taxon>Bryophytina</taxon>
        <taxon>Bryopsida</taxon>
        <taxon>Dicranidae</taxon>
        <taxon>Pseudoditrichales</taxon>
        <taxon>Ditrichaceae</taxon>
        <taxon>Ceratodon</taxon>
    </lineage>
</organism>
<comment type="caution">
    <text evidence="2">The sequence shown here is derived from an EMBL/GenBank/DDBJ whole genome shotgun (WGS) entry which is preliminary data.</text>
</comment>
<protein>
    <submittedName>
        <fullName evidence="2">Uncharacterized protein</fullName>
    </submittedName>
</protein>
<dbReference type="Proteomes" id="UP000822688">
    <property type="component" value="Chromosome V"/>
</dbReference>